<reference evidence="1" key="1">
    <citation type="submission" date="2020-05" db="EMBL/GenBank/DDBJ databases">
        <title>Complete genome sequence of Bradyrhizobium diazoefficiens XF2 isolated from soybean nodule.</title>
        <authorList>
            <person name="Noda R."/>
            <person name="Kakizaki K."/>
            <person name="Minamisawa K."/>
        </authorList>
    </citation>
    <scope>NUCLEOTIDE SEQUENCE</scope>
    <source>
        <strain evidence="1">XF2</strain>
    </source>
</reference>
<gene>
    <name evidence="1" type="ORF">XF2B_78480</name>
</gene>
<sequence length="274" mass="31600">MRSGITPVRFRHYLDTVAYFFPMKRLPRADWASICKLYGDTPHTSRNAMGMLVAFQCPQPDVLEKIAALCDQFHGNLTRYDISSDAIGSAAENLAFIKEHLLLKRRKAMPIKTFDNIGGEGSIYCPFDAPRNVALYGDFPSKLEPDGPNVAKIDLRLRSRAKCGINHYGLIGLNPMLVILRNIRFVEFDRQRFERRTYRNVTKEEADLEQAIARIRDMKRHYQFDFVQRVHDYAPHLQLVTDNDLVRLENKLSWNAVRRNAGKKDLSNEINMIG</sequence>
<evidence type="ECO:0000313" key="1">
    <source>
        <dbReference type="EMBL" id="BCE34079.1"/>
    </source>
</evidence>
<proteinExistence type="predicted"/>
<protein>
    <submittedName>
        <fullName evidence="1">Uncharacterized protein</fullName>
    </submittedName>
</protein>
<dbReference type="AlphaFoldDB" id="A0A809Y2T4"/>
<name>A0A809Y2T4_9BRAD</name>
<accession>A0A809Y2T4</accession>
<organism evidence="1">
    <name type="scientific">Bradyrhizobium diazoefficiens</name>
    <dbReference type="NCBI Taxonomy" id="1355477"/>
    <lineage>
        <taxon>Bacteria</taxon>
        <taxon>Pseudomonadati</taxon>
        <taxon>Pseudomonadota</taxon>
        <taxon>Alphaproteobacteria</taxon>
        <taxon>Hyphomicrobiales</taxon>
        <taxon>Nitrobacteraceae</taxon>
        <taxon>Bradyrhizobium</taxon>
    </lineage>
</organism>
<dbReference type="EMBL" id="AP023092">
    <property type="protein sequence ID" value="BCE34079.1"/>
    <property type="molecule type" value="Genomic_DNA"/>
</dbReference>